<dbReference type="CDD" id="cd03241">
    <property type="entry name" value="ABC_RecN"/>
    <property type="match status" value="2"/>
</dbReference>
<keyword evidence="7 9" id="KW-0234">DNA repair</keyword>
<evidence type="ECO:0000256" key="2">
    <source>
        <dbReference type="ARBA" id="ARBA00009441"/>
    </source>
</evidence>
<dbReference type="InterPro" id="IPR004604">
    <property type="entry name" value="DNA_recomb/repair_RecN"/>
</dbReference>
<evidence type="ECO:0000256" key="8">
    <source>
        <dbReference type="ARBA" id="ARBA00033408"/>
    </source>
</evidence>
<dbReference type="Gene3D" id="3.40.50.300">
    <property type="entry name" value="P-loop containing nucleotide triphosphate hydrolases"/>
    <property type="match status" value="2"/>
</dbReference>
<evidence type="ECO:0000256" key="3">
    <source>
        <dbReference type="ARBA" id="ARBA00021315"/>
    </source>
</evidence>
<gene>
    <name evidence="12" type="ordered locus">Spirs_1535</name>
</gene>
<organism evidence="12 13">
    <name type="scientific">Sediminispirochaeta smaragdinae (strain DSM 11293 / JCM 15392 / SEBR 4228)</name>
    <name type="common">Spirochaeta smaragdinae</name>
    <dbReference type="NCBI Taxonomy" id="573413"/>
    <lineage>
        <taxon>Bacteria</taxon>
        <taxon>Pseudomonadati</taxon>
        <taxon>Spirochaetota</taxon>
        <taxon>Spirochaetia</taxon>
        <taxon>Spirochaetales</taxon>
        <taxon>Spirochaetaceae</taxon>
        <taxon>Sediminispirochaeta</taxon>
    </lineage>
</organism>
<dbReference type="eggNOG" id="COG0497">
    <property type="taxonomic scope" value="Bacteria"/>
</dbReference>
<dbReference type="InterPro" id="IPR003593">
    <property type="entry name" value="AAA+_ATPase"/>
</dbReference>
<proteinExistence type="inferred from homology"/>
<comment type="similarity">
    <text evidence="2 9">Belongs to the RecN family.</text>
</comment>
<evidence type="ECO:0000256" key="7">
    <source>
        <dbReference type="ARBA" id="ARBA00023204"/>
    </source>
</evidence>
<dbReference type="FunFam" id="3.40.50.300:FF:000319">
    <property type="entry name" value="DNA repair protein RecN"/>
    <property type="match status" value="1"/>
</dbReference>
<dbReference type="GO" id="GO:0009432">
    <property type="term" value="P:SOS response"/>
    <property type="evidence" value="ECO:0007669"/>
    <property type="project" value="TreeGrafter"/>
</dbReference>
<dbReference type="HOGENOM" id="CLU_018297_3_1_12"/>
<dbReference type="PANTHER" id="PTHR11059">
    <property type="entry name" value="DNA REPAIR PROTEIN RECN"/>
    <property type="match status" value="1"/>
</dbReference>
<dbReference type="Pfam" id="PF02463">
    <property type="entry name" value="SMC_N"/>
    <property type="match status" value="1"/>
</dbReference>
<keyword evidence="6" id="KW-0067">ATP-binding</keyword>
<dbReference type="AlphaFoldDB" id="E1R5P7"/>
<protein>
    <recommendedName>
        <fullName evidence="3 9">DNA repair protein RecN</fullName>
    </recommendedName>
    <alternativeName>
        <fullName evidence="8 9">Recombination protein N</fullName>
    </alternativeName>
</protein>
<dbReference type="InterPro" id="IPR027417">
    <property type="entry name" value="P-loop_NTPase"/>
</dbReference>
<dbReference type="InterPro" id="IPR003395">
    <property type="entry name" value="RecF/RecN/SMC_N"/>
</dbReference>
<evidence type="ECO:0000256" key="6">
    <source>
        <dbReference type="ARBA" id="ARBA00022840"/>
    </source>
</evidence>
<dbReference type="Proteomes" id="UP000002318">
    <property type="component" value="Chromosome"/>
</dbReference>
<evidence type="ECO:0000313" key="13">
    <source>
        <dbReference type="Proteomes" id="UP000002318"/>
    </source>
</evidence>
<accession>E1R5P7</accession>
<dbReference type="GO" id="GO:0006310">
    <property type="term" value="P:DNA recombination"/>
    <property type="evidence" value="ECO:0007669"/>
    <property type="project" value="InterPro"/>
</dbReference>
<keyword evidence="4" id="KW-0547">Nucleotide-binding</keyword>
<reference evidence="12 13" key="1">
    <citation type="journal article" date="2010" name="Stand. Genomic Sci.">
        <title>Complete genome sequence of Spirochaeta smaragdinae type strain (SEBR 4228).</title>
        <authorList>
            <person name="Mavromatis K."/>
            <person name="Yasawong M."/>
            <person name="Chertkov O."/>
            <person name="Lapidus A."/>
            <person name="Lucas S."/>
            <person name="Nolan M."/>
            <person name="Del Rio T.G."/>
            <person name="Tice H."/>
            <person name="Cheng J.F."/>
            <person name="Pitluck S."/>
            <person name="Liolios K."/>
            <person name="Ivanova N."/>
            <person name="Tapia R."/>
            <person name="Han C."/>
            <person name="Bruce D."/>
            <person name="Goodwin L."/>
            <person name="Pati A."/>
            <person name="Chen A."/>
            <person name="Palaniappan K."/>
            <person name="Land M."/>
            <person name="Hauser L."/>
            <person name="Chang Y.J."/>
            <person name="Jeffries C.D."/>
            <person name="Detter J.C."/>
            <person name="Rohde M."/>
            <person name="Brambilla E."/>
            <person name="Spring S."/>
            <person name="Goker M."/>
            <person name="Sikorski J."/>
            <person name="Woyke T."/>
            <person name="Bristow J."/>
            <person name="Eisen J.A."/>
            <person name="Markowitz V."/>
            <person name="Hugenholtz P."/>
            <person name="Klenk H.P."/>
            <person name="Kyrpides N.C."/>
        </authorList>
    </citation>
    <scope>NUCLEOTIDE SEQUENCE [LARGE SCALE GENOMIC DNA]</scope>
    <source>
        <strain evidence="13">DSM 11293 / JCM 15392 / SEBR 4228</strain>
    </source>
</reference>
<comment type="function">
    <text evidence="1 9">May be involved in recombinational repair of damaged DNA.</text>
</comment>
<dbReference type="STRING" id="573413.Spirs_1535"/>
<dbReference type="NCBIfam" id="TIGR00634">
    <property type="entry name" value="recN"/>
    <property type="match status" value="1"/>
</dbReference>
<dbReference type="SUPFAM" id="SSF52540">
    <property type="entry name" value="P-loop containing nucleoside triphosphate hydrolases"/>
    <property type="match status" value="1"/>
</dbReference>
<dbReference type="GO" id="GO:0043590">
    <property type="term" value="C:bacterial nucleoid"/>
    <property type="evidence" value="ECO:0007669"/>
    <property type="project" value="TreeGrafter"/>
</dbReference>
<sequence length="562" mass="62480">MLETLTIRGYALIDSANLDFSEHLTVLSGETGAGKSILIGALSLLLGGKGDTESIRIGSEEAEITAMVRVDSCDGALGWLADHDISDEDGAVLLRRVLKRNGRGSSFIQSTPATLKDLRDLTGFLFDLHGQHEHQSLFSVDNHRLLLDRFAGLEERAGEVASLFTSLTSLHKELESLRSDERDLLRERDILEYAIHEIDESKLVPGEEEELTRERDLLSQSEKLFSLLEQCHSVLAETKGGALSQLREAMHVVSALAGIDPSLQTQSTRIENAFYEIEDIEQTLRDYLQMVDFSPERLDRCEERLQTIHRLEKKYGEDPAAVLAYREEAGKKLEAFAGRDEEIARLEGEFKEAERRLAERARELSRRRKEAASRLEKAISEALRFLGMPKVRFTVSTGYREGKSGKLSCGPHGYDRIEFLISPNVGEPERPLKDIASGGELSRVMLAIKSVLSETDQVQTLIFDEIDTGIGGEVAVAVARYLAELGKKKQVLCITHLASIAVQADNHVIVEKQERNGRTVTDTHPLSREERVAEVARMLSGTSGGEASLEHARRLLETSGRL</sequence>
<feature type="coiled-coil region" evidence="10">
    <location>
        <begin position="336"/>
        <end position="381"/>
    </location>
</feature>
<evidence type="ECO:0000256" key="5">
    <source>
        <dbReference type="ARBA" id="ARBA00022763"/>
    </source>
</evidence>
<name>E1R5P7_SEDSS</name>
<evidence type="ECO:0000256" key="4">
    <source>
        <dbReference type="ARBA" id="ARBA00022741"/>
    </source>
</evidence>
<dbReference type="GO" id="GO:0005524">
    <property type="term" value="F:ATP binding"/>
    <property type="evidence" value="ECO:0007669"/>
    <property type="project" value="UniProtKB-KW"/>
</dbReference>
<dbReference type="PIRSF" id="PIRSF003128">
    <property type="entry name" value="RecN"/>
    <property type="match status" value="1"/>
</dbReference>
<evidence type="ECO:0000259" key="11">
    <source>
        <dbReference type="SMART" id="SM00382"/>
    </source>
</evidence>
<evidence type="ECO:0000313" key="12">
    <source>
        <dbReference type="EMBL" id="ADK80662.1"/>
    </source>
</evidence>
<dbReference type="RefSeq" id="WP_013254126.1">
    <property type="nucleotide sequence ID" value="NC_014364.1"/>
</dbReference>
<keyword evidence="10" id="KW-0175">Coiled coil</keyword>
<keyword evidence="5 9" id="KW-0227">DNA damage</keyword>
<feature type="domain" description="AAA+ ATPase" evidence="11">
    <location>
        <begin position="21"/>
        <end position="514"/>
    </location>
</feature>
<evidence type="ECO:0000256" key="9">
    <source>
        <dbReference type="PIRNR" id="PIRNR003128"/>
    </source>
</evidence>
<dbReference type="EMBL" id="CP002116">
    <property type="protein sequence ID" value="ADK80662.1"/>
    <property type="molecule type" value="Genomic_DNA"/>
</dbReference>
<dbReference type="FunFam" id="3.40.50.300:FF:000356">
    <property type="entry name" value="DNA repair protein RecN"/>
    <property type="match status" value="1"/>
</dbReference>
<dbReference type="GO" id="GO:0006281">
    <property type="term" value="P:DNA repair"/>
    <property type="evidence" value="ECO:0007669"/>
    <property type="project" value="UniProtKB-KW"/>
</dbReference>
<evidence type="ECO:0000256" key="10">
    <source>
        <dbReference type="SAM" id="Coils"/>
    </source>
</evidence>
<evidence type="ECO:0000256" key="1">
    <source>
        <dbReference type="ARBA" id="ARBA00003618"/>
    </source>
</evidence>
<dbReference type="PANTHER" id="PTHR11059:SF0">
    <property type="entry name" value="DNA REPAIR PROTEIN RECN"/>
    <property type="match status" value="1"/>
</dbReference>
<dbReference type="SMART" id="SM00382">
    <property type="entry name" value="AAA"/>
    <property type="match status" value="1"/>
</dbReference>
<dbReference type="OrthoDB" id="9806954at2"/>
<dbReference type="KEGG" id="ssm:Spirs_1535"/>
<keyword evidence="13" id="KW-1185">Reference proteome</keyword>